<evidence type="ECO:0000313" key="2">
    <source>
        <dbReference type="Proteomes" id="UP000789860"/>
    </source>
</evidence>
<gene>
    <name evidence="1" type="ORF">SCALOS_LOCUS5429</name>
</gene>
<protein>
    <submittedName>
        <fullName evidence="1">5575_t:CDS:1</fullName>
    </submittedName>
</protein>
<comment type="caution">
    <text evidence="1">The sequence shown here is derived from an EMBL/GenBank/DDBJ whole genome shotgun (WGS) entry which is preliminary data.</text>
</comment>
<reference evidence="1" key="1">
    <citation type="submission" date="2021-06" db="EMBL/GenBank/DDBJ databases">
        <authorList>
            <person name="Kallberg Y."/>
            <person name="Tangrot J."/>
            <person name="Rosling A."/>
        </authorList>
    </citation>
    <scope>NUCLEOTIDE SEQUENCE</scope>
    <source>
        <strain evidence="1">AU212A</strain>
    </source>
</reference>
<dbReference type="EMBL" id="CAJVPM010008823">
    <property type="protein sequence ID" value="CAG8558526.1"/>
    <property type="molecule type" value="Genomic_DNA"/>
</dbReference>
<keyword evidence="2" id="KW-1185">Reference proteome</keyword>
<name>A0ACA9LZS5_9GLOM</name>
<sequence length="66" mass="7356">TYNPFAINSGEEIEFNNISLSTPDFSAKVIPSDNNSPASKTNKFQISLNLAVFFKSSVKYLTCYIE</sequence>
<organism evidence="1 2">
    <name type="scientific">Scutellospora calospora</name>
    <dbReference type="NCBI Taxonomy" id="85575"/>
    <lineage>
        <taxon>Eukaryota</taxon>
        <taxon>Fungi</taxon>
        <taxon>Fungi incertae sedis</taxon>
        <taxon>Mucoromycota</taxon>
        <taxon>Glomeromycotina</taxon>
        <taxon>Glomeromycetes</taxon>
        <taxon>Diversisporales</taxon>
        <taxon>Gigasporaceae</taxon>
        <taxon>Scutellospora</taxon>
    </lineage>
</organism>
<evidence type="ECO:0000313" key="1">
    <source>
        <dbReference type="EMBL" id="CAG8558526.1"/>
    </source>
</evidence>
<feature type="non-terminal residue" evidence="1">
    <location>
        <position position="1"/>
    </location>
</feature>
<dbReference type="Proteomes" id="UP000789860">
    <property type="component" value="Unassembled WGS sequence"/>
</dbReference>
<proteinExistence type="predicted"/>
<accession>A0ACA9LZS5</accession>